<dbReference type="Pfam" id="PF16178">
    <property type="entry name" value="Anoct_dimer"/>
    <property type="match status" value="1"/>
</dbReference>
<sequence>MSDGDPSLEEDVPKPLLERPEENVFTPKISTPIYAGGVKLHHKRSDATETESFLTAAQRNELALQQLFEDGAGDFHSAEKETQEKIVDLQAMSVLSTYQDNLSQDMNTDRDNGSEASTRAAEECGCGEPAQPHLDSSNNNGKPVANHCSIVMGGILNNPSLSFNDGVRSVDFVLVWEAGKENSTTPEAFKQRKVFEENLEKEGLQLEREAPENLHGLHFVKIHAPLSVLKDYSEILKLRMPMKDCSKIRKSGRTNAILNAAMYMSKVCRCRIDRARSLANNALLVNTIAVTEN</sequence>
<name>A0A194RP67_PAPMA</name>
<dbReference type="GO" id="GO:0046983">
    <property type="term" value="F:protein dimerization activity"/>
    <property type="evidence" value="ECO:0007669"/>
    <property type="project" value="InterPro"/>
</dbReference>
<evidence type="ECO:0000313" key="3">
    <source>
        <dbReference type="EMBL" id="KPJ17816.1"/>
    </source>
</evidence>
<feature type="compositionally biased region" description="Acidic residues" evidence="1">
    <location>
        <begin position="1"/>
        <end position="10"/>
    </location>
</feature>
<gene>
    <name evidence="3" type="ORF">RR48_06622</name>
</gene>
<reference evidence="3 4" key="1">
    <citation type="journal article" date="2015" name="Nat. Commun.">
        <title>Outbred genome sequencing and CRISPR/Cas9 gene editing in butterflies.</title>
        <authorList>
            <person name="Li X."/>
            <person name="Fan D."/>
            <person name="Zhang W."/>
            <person name="Liu G."/>
            <person name="Zhang L."/>
            <person name="Zhao L."/>
            <person name="Fang X."/>
            <person name="Chen L."/>
            <person name="Dong Y."/>
            <person name="Chen Y."/>
            <person name="Ding Y."/>
            <person name="Zhao R."/>
            <person name="Feng M."/>
            <person name="Zhu Y."/>
            <person name="Feng Y."/>
            <person name="Jiang X."/>
            <person name="Zhu D."/>
            <person name="Xiang H."/>
            <person name="Feng X."/>
            <person name="Li S."/>
            <person name="Wang J."/>
            <person name="Zhang G."/>
            <person name="Kronforst M.R."/>
            <person name="Wang W."/>
        </authorList>
    </citation>
    <scope>NUCLEOTIDE SEQUENCE [LARGE SCALE GENOMIC DNA]</scope>
    <source>
        <strain evidence="3">Ya'a_city_454_Pm</strain>
        <tissue evidence="3">Whole body</tissue>
    </source>
</reference>
<feature type="region of interest" description="Disordered" evidence="1">
    <location>
        <begin position="1"/>
        <end position="24"/>
    </location>
</feature>
<keyword evidence="4" id="KW-1185">Reference proteome</keyword>
<protein>
    <submittedName>
        <fullName evidence="3">Anoctamin-6</fullName>
    </submittedName>
</protein>
<dbReference type="InParanoid" id="A0A194RP67"/>
<evidence type="ECO:0000259" key="2">
    <source>
        <dbReference type="Pfam" id="PF16178"/>
    </source>
</evidence>
<feature type="compositionally biased region" description="Basic and acidic residues" evidence="1">
    <location>
        <begin position="11"/>
        <end position="22"/>
    </location>
</feature>
<organism evidence="3 4">
    <name type="scientific">Papilio machaon</name>
    <name type="common">Old World swallowtail butterfly</name>
    <dbReference type="NCBI Taxonomy" id="76193"/>
    <lineage>
        <taxon>Eukaryota</taxon>
        <taxon>Metazoa</taxon>
        <taxon>Ecdysozoa</taxon>
        <taxon>Arthropoda</taxon>
        <taxon>Hexapoda</taxon>
        <taxon>Insecta</taxon>
        <taxon>Pterygota</taxon>
        <taxon>Neoptera</taxon>
        <taxon>Endopterygota</taxon>
        <taxon>Lepidoptera</taxon>
        <taxon>Glossata</taxon>
        <taxon>Ditrysia</taxon>
        <taxon>Papilionoidea</taxon>
        <taxon>Papilionidae</taxon>
        <taxon>Papilioninae</taxon>
        <taxon>Papilio</taxon>
    </lineage>
</organism>
<dbReference type="Proteomes" id="UP000053240">
    <property type="component" value="Unassembled WGS sequence"/>
</dbReference>
<dbReference type="AlphaFoldDB" id="A0A194RP67"/>
<dbReference type="InterPro" id="IPR032394">
    <property type="entry name" value="Anoct_dimer"/>
</dbReference>
<evidence type="ECO:0000313" key="4">
    <source>
        <dbReference type="Proteomes" id="UP000053240"/>
    </source>
</evidence>
<dbReference type="EMBL" id="KQ460106">
    <property type="protein sequence ID" value="KPJ17816.1"/>
    <property type="molecule type" value="Genomic_DNA"/>
</dbReference>
<evidence type="ECO:0000256" key="1">
    <source>
        <dbReference type="SAM" id="MobiDB-lite"/>
    </source>
</evidence>
<feature type="domain" description="Anoctamin dimerisation" evidence="2">
    <location>
        <begin position="163"/>
        <end position="273"/>
    </location>
</feature>
<accession>A0A194RP67</accession>
<proteinExistence type="predicted"/>